<comment type="similarity">
    <text evidence="3">Belongs to the xanthine dehydrogenase family.</text>
</comment>
<dbReference type="GO" id="GO:0005777">
    <property type="term" value="C:peroxisome"/>
    <property type="evidence" value="ECO:0007669"/>
    <property type="project" value="UniProtKB-SubCell"/>
</dbReference>
<dbReference type="Gene3D" id="3.30.365.10">
    <property type="entry name" value="Aldehyde oxidase/xanthine dehydrogenase, molybdopterin binding domain"/>
    <property type="match status" value="4"/>
</dbReference>
<dbReference type="Gene3D" id="1.10.150.120">
    <property type="entry name" value="[2Fe-2S]-binding domain"/>
    <property type="match status" value="1"/>
</dbReference>
<protein>
    <recommendedName>
        <fullName evidence="17">Indole-3-acetaldehyde oxidase</fullName>
    </recommendedName>
</protein>
<dbReference type="InterPro" id="IPR016166">
    <property type="entry name" value="FAD-bd_PCMH"/>
</dbReference>
<reference evidence="23" key="1">
    <citation type="submission" date="2022-01" db="EMBL/GenBank/DDBJ databases">
        <authorList>
            <person name="King R."/>
        </authorList>
    </citation>
    <scope>NUCLEOTIDE SEQUENCE</scope>
</reference>
<dbReference type="InterPro" id="IPR002888">
    <property type="entry name" value="2Fe-2S-bd"/>
</dbReference>
<dbReference type="AlphaFoldDB" id="A0A9P0GM76"/>
<comment type="cofactor">
    <cofactor evidence="20">
        <name>Mo-molybdopterin</name>
        <dbReference type="ChEBI" id="CHEBI:71302"/>
    </cofactor>
    <text evidence="20">Binds 1 Mo-molybdopterin (Mo-MPT) cofactor per subunit.</text>
</comment>
<evidence type="ECO:0000256" key="17">
    <source>
        <dbReference type="ARBA" id="ARBA00072265"/>
    </source>
</evidence>
<dbReference type="InterPro" id="IPR008274">
    <property type="entry name" value="AldOxase/xan_DH_MoCoBD1"/>
</dbReference>
<dbReference type="InterPro" id="IPR036884">
    <property type="entry name" value="2Fe-2S-bd_dom_sf"/>
</dbReference>
<dbReference type="InterPro" id="IPR036683">
    <property type="entry name" value="CO_DH_flav_C_dom_sf"/>
</dbReference>
<dbReference type="Gene3D" id="3.10.20.30">
    <property type="match status" value="1"/>
</dbReference>
<proteinExistence type="inferred from homology"/>
<dbReference type="InterPro" id="IPR001041">
    <property type="entry name" value="2Fe-2S_ferredoxin-type"/>
</dbReference>
<dbReference type="GO" id="GO:0071949">
    <property type="term" value="F:FAD binding"/>
    <property type="evidence" value="ECO:0007669"/>
    <property type="project" value="InterPro"/>
</dbReference>
<evidence type="ECO:0000256" key="16">
    <source>
        <dbReference type="ARBA" id="ARBA00052415"/>
    </source>
</evidence>
<dbReference type="OrthoDB" id="8300278at2759"/>
<evidence type="ECO:0000256" key="7">
    <source>
        <dbReference type="ARBA" id="ARBA00022714"/>
    </source>
</evidence>
<evidence type="ECO:0000256" key="6">
    <source>
        <dbReference type="ARBA" id="ARBA00022630"/>
    </source>
</evidence>
<dbReference type="InterPro" id="IPR002346">
    <property type="entry name" value="Mopterin_DH_FAD-bd"/>
</dbReference>
<keyword evidence="5 20" id="KW-0500">Molybdenum</keyword>
<dbReference type="Pfam" id="PF02738">
    <property type="entry name" value="MoCoBD_1"/>
    <property type="match status" value="1"/>
</dbReference>
<evidence type="ECO:0000256" key="15">
    <source>
        <dbReference type="ARBA" id="ARBA00034078"/>
    </source>
</evidence>
<feature type="domain" description="FAD-binding PCMH-type" evidence="22">
    <location>
        <begin position="213"/>
        <end position="394"/>
    </location>
</feature>
<dbReference type="InterPro" id="IPR016208">
    <property type="entry name" value="Ald_Oxase/xanthine_DH-like"/>
</dbReference>
<dbReference type="SUPFAM" id="SSF54292">
    <property type="entry name" value="2Fe-2S ferredoxin-like"/>
    <property type="match status" value="1"/>
</dbReference>
<dbReference type="FunFam" id="3.90.1170.50:FF:000003">
    <property type="entry name" value="Aldehyde oxidase"/>
    <property type="match status" value="1"/>
</dbReference>
<comment type="subcellular location">
    <subcellularLocation>
        <location evidence="2">Peroxisome</location>
    </subcellularLocation>
</comment>
<evidence type="ECO:0000259" key="21">
    <source>
        <dbReference type="PROSITE" id="PS51085"/>
    </source>
</evidence>
<dbReference type="GO" id="GO:0005506">
    <property type="term" value="F:iron ion binding"/>
    <property type="evidence" value="ECO:0007669"/>
    <property type="project" value="InterPro"/>
</dbReference>
<keyword evidence="9 19" id="KW-0274">FAD</keyword>
<evidence type="ECO:0000256" key="3">
    <source>
        <dbReference type="ARBA" id="ARBA00006849"/>
    </source>
</evidence>
<comment type="cofactor">
    <cofactor evidence="20">
        <name>[2Fe-2S] cluster</name>
        <dbReference type="ChEBI" id="CHEBI:190135"/>
    </cofactor>
    <text evidence="20">Binds 2 [2Fe-2S] clusters.</text>
</comment>
<evidence type="ECO:0000256" key="11">
    <source>
        <dbReference type="ARBA" id="ARBA00023004"/>
    </source>
</evidence>
<evidence type="ECO:0000256" key="9">
    <source>
        <dbReference type="ARBA" id="ARBA00022827"/>
    </source>
</evidence>
<evidence type="ECO:0000313" key="24">
    <source>
        <dbReference type="Proteomes" id="UP001153737"/>
    </source>
</evidence>
<feature type="binding site" evidence="20">
    <location>
        <position position="85"/>
    </location>
    <ligand>
        <name>[2Fe-2S] cluster</name>
        <dbReference type="ChEBI" id="CHEBI:190135"/>
        <label>1</label>
    </ligand>
</feature>
<dbReference type="InterPro" id="IPR016169">
    <property type="entry name" value="FAD-bd_PCMH_sub2"/>
</dbReference>
<dbReference type="SMART" id="SM01008">
    <property type="entry name" value="Ald_Xan_dh_C"/>
    <property type="match status" value="1"/>
</dbReference>
<dbReference type="Gene3D" id="3.90.1170.50">
    <property type="entry name" value="Aldehyde oxidase/xanthine dehydrogenase, a/b hammerhead"/>
    <property type="match status" value="1"/>
</dbReference>
<dbReference type="Pfam" id="PF20256">
    <property type="entry name" value="MoCoBD_2"/>
    <property type="match status" value="1"/>
</dbReference>
<evidence type="ECO:0000259" key="22">
    <source>
        <dbReference type="PROSITE" id="PS51387"/>
    </source>
</evidence>
<dbReference type="PANTHER" id="PTHR11908:SF132">
    <property type="entry name" value="ALDEHYDE OXIDASE 1-RELATED"/>
    <property type="match status" value="1"/>
</dbReference>
<dbReference type="SUPFAM" id="SSF47741">
    <property type="entry name" value="CO dehydrogenase ISP C-domain like"/>
    <property type="match status" value="1"/>
</dbReference>
<feature type="binding site" evidence="20">
    <location>
        <position position="125"/>
    </location>
    <ligand>
        <name>[2Fe-2S] cluster</name>
        <dbReference type="ChEBI" id="CHEBI:190135"/>
        <label>2</label>
    </ligand>
</feature>
<keyword evidence="13" id="KW-0520">NAD</keyword>
<feature type="binding site" evidence="20">
    <location>
        <position position="65"/>
    </location>
    <ligand>
        <name>[2Fe-2S] cluster</name>
        <dbReference type="ChEBI" id="CHEBI:190135"/>
        <label>1</label>
    </ligand>
</feature>
<comment type="catalytic activity">
    <reaction evidence="16">
        <text>indole-3-acetaldehyde + O2 + H2O = (indol-3-yl)acetate + H2O2 + H(+)</text>
        <dbReference type="Rhea" id="RHEA:16277"/>
        <dbReference type="ChEBI" id="CHEBI:15377"/>
        <dbReference type="ChEBI" id="CHEBI:15378"/>
        <dbReference type="ChEBI" id="CHEBI:15379"/>
        <dbReference type="ChEBI" id="CHEBI:16240"/>
        <dbReference type="ChEBI" id="CHEBI:18086"/>
        <dbReference type="ChEBI" id="CHEBI:30854"/>
        <dbReference type="EC" id="1.2.3.7"/>
    </reaction>
</comment>
<dbReference type="GO" id="GO:0051537">
    <property type="term" value="F:2 iron, 2 sulfur cluster binding"/>
    <property type="evidence" value="ECO:0007669"/>
    <property type="project" value="UniProtKB-KW"/>
</dbReference>
<dbReference type="SUPFAM" id="SSF55447">
    <property type="entry name" value="CO dehydrogenase flavoprotein C-terminal domain-like"/>
    <property type="match status" value="1"/>
</dbReference>
<evidence type="ECO:0000256" key="13">
    <source>
        <dbReference type="ARBA" id="ARBA00023027"/>
    </source>
</evidence>
<comment type="cofactor">
    <cofactor evidence="15">
        <name>[2Fe-2S] cluster</name>
        <dbReference type="ChEBI" id="CHEBI:190135"/>
    </cofactor>
</comment>
<dbReference type="FunFam" id="3.30.365.10:FF:000001">
    <property type="entry name" value="Xanthine dehydrogenase oxidase"/>
    <property type="match status" value="1"/>
</dbReference>
<dbReference type="FunFam" id="3.30.390.50:FF:000003">
    <property type="entry name" value="Aldehyde oxidase1"/>
    <property type="match status" value="1"/>
</dbReference>
<evidence type="ECO:0000256" key="5">
    <source>
        <dbReference type="ARBA" id="ARBA00022505"/>
    </source>
</evidence>
<accession>A0A9P0GM76</accession>
<evidence type="ECO:0000256" key="18">
    <source>
        <dbReference type="PIRSR" id="PIRSR000127-1"/>
    </source>
</evidence>
<evidence type="ECO:0000256" key="12">
    <source>
        <dbReference type="ARBA" id="ARBA00023014"/>
    </source>
</evidence>
<feature type="binding site" evidence="19">
    <location>
        <position position="403"/>
    </location>
    <ligand>
        <name>FAD</name>
        <dbReference type="ChEBI" id="CHEBI:57692"/>
    </ligand>
</feature>
<dbReference type="PROSITE" id="PS51387">
    <property type="entry name" value="FAD_PCMH"/>
    <property type="match status" value="1"/>
</dbReference>
<feature type="binding site" evidence="20">
    <location>
        <position position="128"/>
    </location>
    <ligand>
        <name>[2Fe-2S] cluster</name>
        <dbReference type="ChEBI" id="CHEBI:190135"/>
        <label>2</label>
    </ligand>
</feature>
<dbReference type="FunFam" id="3.10.20.30:FF:000012">
    <property type="entry name" value="Xanthine dehydrogenase/oxidase"/>
    <property type="match status" value="1"/>
</dbReference>
<keyword evidence="12 20" id="KW-0411">Iron-sulfur</keyword>
<evidence type="ECO:0000256" key="10">
    <source>
        <dbReference type="ARBA" id="ARBA00023002"/>
    </source>
</evidence>
<keyword evidence="11 20" id="KW-0408">Iron</keyword>
<keyword evidence="7 20" id="KW-0001">2Fe-2S</keyword>
<dbReference type="EMBL" id="OU896707">
    <property type="protein sequence ID" value="CAH1116797.1"/>
    <property type="molecule type" value="Genomic_DNA"/>
</dbReference>
<dbReference type="InterPro" id="IPR036010">
    <property type="entry name" value="2Fe-2S_ferredoxin-like_sf"/>
</dbReference>
<keyword evidence="14" id="KW-0576">Peroxisome</keyword>
<feature type="active site" description="Proton acceptor" evidence="18">
    <location>
        <position position="1212"/>
    </location>
</feature>
<feature type="binding site" evidence="20">
    <location>
        <position position="159"/>
    </location>
    <ligand>
        <name>[2Fe-2S] cluster</name>
        <dbReference type="ChEBI" id="CHEBI:190135"/>
        <label>2</label>
    </ligand>
</feature>
<evidence type="ECO:0000313" key="23">
    <source>
        <dbReference type="EMBL" id="CAH1116797.1"/>
    </source>
</evidence>
<gene>
    <name evidence="23" type="ORF">PHAECO_LOCUS773</name>
</gene>
<keyword evidence="10" id="KW-0560">Oxidoreductase</keyword>
<feature type="binding site" evidence="20">
    <location>
        <position position="884"/>
    </location>
    <ligand>
        <name>Mo-molybdopterin</name>
        <dbReference type="ChEBI" id="CHEBI:71302"/>
    </ligand>
    <ligandPart>
        <name>Mo</name>
        <dbReference type="ChEBI" id="CHEBI:28685"/>
    </ligandPart>
</feature>
<evidence type="ECO:0000256" key="14">
    <source>
        <dbReference type="ARBA" id="ARBA00023140"/>
    </source>
</evidence>
<dbReference type="FunFam" id="3.30.365.10:FF:000008">
    <property type="entry name" value="Aldehyde oxidase1"/>
    <property type="match status" value="1"/>
</dbReference>
<feature type="binding site" evidence="20">
    <location>
        <position position="772"/>
    </location>
    <ligand>
        <name>Mo-molybdopterin</name>
        <dbReference type="ChEBI" id="CHEBI:71302"/>
    </ligand>
    <ligandPart>
        <name>Mo</name>
        <dbReference type="ChEBI" id="CHEBI:28685"/>
    </ligandPart>
</feature>
<dbReference type="InterPro" id="IPR036318">
    <property type="entry name" value="FAD-bd_PCMH-like_sf"/>
</dbReference>
<dbReference type="Pfam" id="PF01315">
    <property type="entry name" value="Ald_Xan_dh_C"/>
    <property type="match status" value="1"/>
</dbReference>
<dbReference type="InterPro" id="IPR012675">
    <property type="entry name" value="Beta-grasp_dom_sf"/>
</dbReference>
<dbReference type="PANTHER" id="PTHR11908">
    <property type="entry name" value="XANTHINE DEHYDROGENASE"/>
    <property type="match status" value="1"/>
</dbReference>
<name>A0A9P0GM76_PHACE</name>
<feature type="binding site" evidence="20">
    <location>
        <position position="161"/>
    </location>
    <ligand>
        <name>[2Fe-2S] cluster</name>
        <dbReference type="ChEBI" id="CHEBI:190135"/>
        <label>2</label>
    </ligand>
</feature>
<dbReference type="PROSITE" id="PS00197">
    <property type="entry name" value="2FE2S_FER_1"/>
    <property type="match status" value="1"/>
</dbReference>
<evidence type="ECO:0000256" key="20">
    <source>
        <dbReference type="PIRSR" id="PIRSR000127-3"/>
    </source>
</evidence>
<reference evidence="23" key="2">
    <citation type="submission" date="2022-10" db="EMBL/GenBank/DDBJ databases">
        <authorList>
            <consortium name="ENA_rothamsted_submissions"/>
            <consortium name="culmorum"/>
            <person name="King R."/>
        </authorList>
    </citation>
    <scope>NUCLEOTIDE SEQUENCE</scope>
</reference>
<dbReference type="InterPro" id="IPR046867">
    <property type="entry name" value="AldOxase/xan_DH_MoCoBD2"/>
</dbReference>
<dbReference type="InterPro" id="IPR037165">
    <property type="entry name" value="AldOxase/xan_DH_Mopterin-bd_sf"/>
</dbReference>
<dbReference type="Pfam" id="PF01799">
    <property type="entry name" value="Fer2_2"/>
    <property type="match status" value="1"/>
</dbReference>
<dbReference type="SUPFAM" id="SSF56003">
    <property type="entry name" value="Molybdenum cofactor-binding domain"/>
    <property type="match status" value="1"/>
</dbReference>
<evidence type="ECO:0000256" key="2">
    <source>
        <dbReference type="ARBA" id="ARBA00004275"/>
    </source>
</evidence>
<feature type="binding site" evidence="20">
    <location>
        <position position="741"/>
    </location>
    <ligand>
        <name>Mo-molybdopterin</name>
        <dbReference type="ChEBI" id="CHEBI:71302"/>
    </ligand>
    <ligandPart>
        <name>Mo</name>
        <dbReference type="ChEBI" id="CHEBI:28685"/>
    </ligandPart>
</feature>
<dbReference type="InterPro" id="IPR005107">
    <property type="entry name" value="CO_DH_flav_C"/>
</dbReference>
<dbReference type="Proteomes" id="UP001153737">
    <property type="component" value="Chromosome 1"/>
</dbReference>
<dbReference type="PROSITE" id="PS51085">
    <property type="entry name" value="2FE2S_FER_2"/>
    <property type="match status" value="1"/>
</dbReference>
<dbReference type="Pfam" id="PF00111">
    <property type="entry name" value="Fer2"/>
    <property type="match status" value="1"/>
</dbReference>
<feature type="binding site" evidence="20">
    <location>
        <position position="62"/>
    </location>
    <ligand>
        <name>[2Fe-2S] cluster</name>
        <dbReference type="ChEBI" id="CHEBI:190135"/>
        <label>1</label>
    </ligand>
</feature>
<dbReference type="InterPro" id="IPR006058">
    <property type="entry name" value="2Fe2S_fd_BS"/>
</dbReference>
<dbReference type="InterPro" id="IPR036856">
    <property type="entry name" value="Ald_Oxase/Xan_DH_a/b_sf"/>
</dbReference>
<dbReference type="Pfam" id="PF03450">
    <property type="entry name" value="CO_deh_flav_C"/>
    <property type="match status" value="1"/>
</dbReference>
<comment type="subunit">
    <text evidence="4">Homodimer.</text>
</comment>
<dbReference type="FunFam" id="3.30.465.10:FF:000013">
    <property type="entry name" value="Aldehyde oxidase"/>
    <property type="match status" value="1"/>
</dbReference>
<dbReference type="SUPFAM" id="SSF56176">
    <property type="entry name" value="FAD-binding/transporter-associated domain-like"/>
    <property type="match status" value="1"/>
</dbReference>
<evidence type="ECO:0000256" key="8">
    <source>
        <dbReference type="ARBA" id="ARBA00022723"/>
    </source>
</evidence>
<dbReference type="SMART" id="SM01092">
    <property type="entry name" value="CO_deh_flav_C"/>
    <property type="match status" value="1"/>
</dbReference>
<evidence type="ECO:0000256" key="4">
    <source>
        <dbReference type="ARBA" id="ARBA00011738"/>
    </source>
</evidence>
<dbReference type="InterPro" id="IPR000674">
    <property type="entry name" value="Ald_Oxase/Xan_DH_a/b"/>
</dbReference>
<dbReference type="Pfam" id="PF00941">
    <property type="entry name" value="FAD_binding_5"/>
    <property type="match status" value="1"/>
</dbReference>
<evidence type="ECO:0000256" key="19">
    <source>
        <dbReference type="PIRSR" id="PIRSR000127-2"/>
    </source>
</evidence>
<dbReference type="SUPFAM" id="SSF54665">
    <property type="entry name" value="CO dehydrogenase molybdoprotein N-domain-like"/>
    <property type="match status" value="1"/>
</dbReference>
<dbReference type="GO" id="GO:0050302">
    <property type="term" value="F:indole-3-acetaldehyde oxidase activity"/>
    <property type="evidence" value="ECO:0007669"/>
    <property type="project" value="UniProtKB-EC"/>
</dbReference>
<evidence type="ECO:0000256" key="1">
    <source>
        <dbReference type="ARBA" id="ARBA00001974"/>
    </source>
</evidence>
<organism evidence="23 24">
    <name type="scientific">Phaedon cochleariae</name>
    <name type="common">Mustard beetle</name>
    <dbReference type="NCBI Taxonomy" id="80249"/>
    <lineage>
        <taxon>Eukaryota</taxon>
        <taxon>Metazoa</taxon>
        <taxon>Ecdysozoa</taxon>
        <taxon>Arthropoda</taxon>
        <taxon>Hexapoda</taxon>
        <taxon>Insecta</taxon>
        <taxon>Pterygota</taxon>
        <taxon>Neoptera</taxon>
        <taxon>Endopterygota</taxon>
        <taxon>Coleoptera</taxon>
        <taxon>Polyphaga</taxon>
        <taxon>Cucujiformia</taxon>
        <taxon>Chrysomeloidea</taxon>
        <taxon>Chrysomelidae</taxon>
        <taxon>Chrysomelinae</taxon>
        <taxon>Chrysomelini</taxon>
        <taxon>Phaedon</taxon>
    </lineage>
</organism>
<keyword evidence="6" id="KW-0285">Flavoprotein</keyword>
<feature type="binding site" evidence="20">
    <location>
        <position position="57"/>
    </location>
    <ligand>
        <name>[2Fe-2S] cluster</name>
        <dbReference type="ChEBI" id="CHEBI:190135"/>
        <label>1</label>
    </ligand>
</feature>
<dbReference type="Gene3D" id="3.30.390.50">
    <property type="entry name" value="CO dehydrogenase flavoprotein, C-terminal domain"/>
    <property type="match status" value="1"/>
</dbReference>
<feature type="binding site" evidence="20">
    <location>
        <position position="1038"/>
    </location>
    <ligand>
        <name>Mo-molybdopterin</name>
        <dbReference type="ChEBI" id="CHEBI:71302"/>
    </ligand>
    <ligandPart>
        <name>Mo</name>
        <dbReference type="ChEBI" id="CHEBI:28685"/>
    </ligandPart>
</feature>
<feature type="domain" description="2Fe-2S ferredoxin-type" evidence="21">
    <location>
        <begin position="16"/>
        <end position="103"/>
    </location>
</feature>
<keyword evidence="24" id="KW-1185">Reference proteome</keyword>
<comment type="cofactor">
    <cofactor evidence="1 19">
        <name>FAD</name>
        <dbReference type="ChEBI" id="CHEBI:57692"/>
    </cofactor>
</comment>
<dbReference type="Gene3D" id="3.30.465.10">
    <property type="match status" value="1"/>
</dbReference>
<keyword evidence="8 20" id="KW-0479">Metal-binding</keyword>
<sequence length="1268" mass="140932">MYGGPRIRDLKMLQLQNIKFSVGGEEYKVSANDVGPETTLNTYLRKKAHLTGTKRMCLEGGCGACIVAVEEIVDGKRNVFAVNSCLVSILSCHGWKIHTIDGIGNSLIGLHPIQKLLADNDGTQCGFCSPGMVMNMFALHESGQLTKQQIENSFGGNICRCTGYRPILTAFKKLASDADEIIDIEDLKPCHYYDYRQRTEEMLSVETSKNYCLQLGASKWIKVHTLKDLTNVLKISETENYMLVGGNTGKGVYHLTILPEVYIDITSVKELTHYSVNKDTLVLGANLTLSKTMDLFEELSKQEAFHYLSVMRDHLDLVATIPVRNIGTIAGNLMIKYKHNEFPSDIFVLLETFNATLVIVDADDNDILCSPNNFLKVDMRRRVIKNIILPALDDKSHKYLTYKIMPRAQNAHAMVNAGFLIKFENDVVQDARIVYGGINPQFVHAKLTENALKGKKLFDNGTLQIVFKYLEQEIKPDYVLPDPTPQYRQLLSISLFYKFNLNVCPKNLISSRNTSGGTMLQRPVSSGIQEYGRPNKDKWPLTEPIHKLEGYAQTSGQAKYVDDMPDQPNQLYAAFVTAEASANSLIVSVDASLALKTKGVVRFLDKRDIPGSNTFMPKTAGYQVEEELFCSGEVQYYAQPIGLIVAVDQEVAWNAAKLVNVKYKPPTTKPYLDVRDVVKAGVKDRITHQTTVVPNGKGTDVKHVVKGEFFLGQQYHYHMEVQCCNVIPTDDEGLDIYPSTQWMDANQMGAAAALNIPTNKINVFVKRAGGAFGGKITRNTLISTASAVAAYKLKAPVRMTMPMEKNMDIIGKRYPLFVTYEVGVDDKGVIQYFGASYYTDIGKGGNEAINSMIVDIIPNCYDSKYWGYSTYTVVTDTSANCYTRAPGTTEGLACIESIMDHIASTLNLEPSDVRAANMNPTKFPKVINYWKEMETWGDIVARKKAVIDYNKANRWKKRGISLVPMAWTMEAALKYSVFVSIFHKDGGVVITHGGIEIGQGINTKVAQMCAYKFGIHIDLVSVKQSYNCVCPNDSTTGGSMTTDMVCYAAVTACETLIERMKPIKNKMKNPTWAQLINQCFNENIQLSATGFCAPNSPGVKNYKVIGIAVAEVEVDILTGLKEILRVDIIEDVGESMNPYIDIGQIEGAFVMGIGYYTTEEIIHDGNGKLMTNRSWTYKPPGAKDIPLNFRIKFADDNHEATMGVLQSKVVAEPPFCLSVSVPLAIRNALSSARKEADSKQGTWIPFDGPTTVEETFLQSLNDYKQYTL</sequence>
<dbReference type="PIRSF" id="PIRSF000127">
    <property type="entry name" value="Xanthine_DH"/>
    <property type="match status" value="1"/>
</dbReference>